<organism evidence="1 2">
    <name type="scientific">Rhizobium miluonense</name>
    <dbReference type="NCBI Taxonomy" id="411945"/>
    <lineage>
        <taxon>Bacteria</taxon>
        <taxon>Pseudomonadati</taxon>
        <taxon>Pseudomonadota</taxon>
        <taxon>Alphaproteobacteria</taxon>
        <taxon>Hyphomicrobiales</taxon>
        <taxon>Rhizobiaceae</taxon>
        <taxon>Rhizobium/Agrobacterium group</taxon>
        <taxon>Rhizobium</taxon>
    </lineage>
</organism>
<dbReference type="PANTHER" id="PTHR30087:SF1">
    <property type="entry name" value="HYPOTHETICAL CYTOSOLIC PROTEIN"/>
    <property type="match status" value="1"/>
</dbReference>
<proteinExistence type="predicted"/>
<dbReference type="EMBL" id="JAVDUP010000001">
    <property type="protein sequence ID" value="MDR6899107.1"/>
    <property type="molecule type" value="Genomic_DNA"/>
</dbReference>
<reference evidence="1 2" key="1">
    <citation type="submission" date="2023-07" db="EMBL/GenBank/DDBJ databases">
        <title>Sorghum-associated microbial communities from plants grown in Nebraska, USA.</title>
        <authorList>
            <person name="Schachtman D."/>
        </authorList>
    </citation>
    <scope>NUCLEOTIDE SEQUENCE [LARGE SCALE GENOMIC DNA]</scope>
    <source>
        <strain evidence="1 2">3199</strain>
    </source>
</reference>
<evidence type="ECO:0000313" key="2">
    <source>
        <dbReference type="Proteomes" id="UP001250791"/>
    </source>
</evidence>
<name>A0ABU1SJE7_9HYPH</name>
<gene>
    <name evidence="1" type="ORF">J2W52_000695</name>
</gene>
<dbReference type="Pfam" id="PF04463">
    <property type="entry name" value="2-thiour_desulf"/>
    <property type="match status" value="1"/>
</dbReference>
<protein>
    <submittedName>
        <fullName evidence="1">Uncharacterized protein YbbK (DUF523 family)</fullName>
    </submittedName>
</protein>
<evidence type="ECO:0000313" key="1">
    <source>
        <dbReference type="EMBL" id="MDR6899107.1"/>
    </source>
</evidence>
<keyword evidence="2" id="KW-1185">Reference proteome</keyword>
<dbReference type="Proteomes" id="UP001250791">
    <property type="component" value="Unassembled WGS sequence"/>
</dbReference>
<sequence length="170" mass="17764">MTGKILVSACLMGHAVRYDGRSKPLVHPAIDRWREEGLLVTICPEMSAGMAVPRPPAEIAGGATGEDVLAGTARVMEITGGDVTAEFRQAAENALALATETGCRYALLIDGSPSCGSGLIYDGTFSGGRQSGRGVTAALLQQAGIEVYSDREIDRLVERLAATDTTIIAK</sequence>
<accession>A0ABU1SJE7</accession>
<dbReference type="InterPro" id="IPR007553">
    <property type="entry name" value="2-thiour_desulf"/>
</dbReference>
<dbReference type="PANTHER" id="PTHR30087">
    <property type="entry name" value="INNER MEMBRANE PROTEIN"/>
    <property type="match status" value="1"/>
</dbReference>
<dbReference type="RefSeq" id="WP_310228895.1">
    <property type="nucleotide sequence ID" value="NZ_JAVDUP010000001.1"/>
</dbReference>
<comment type="caution">
    <text evidence="1">The sequence shown here is derived from an EMBL/GenBank/DDBJ whole genome shotgun (WGS) entry which is preliminary data.</text>
</comment>